<dbReference type="PROSITE" id="PS50109">
    <property type="entry name" value="HIS_KIN"/>
    <property type="match status" value="1"/>
</dbReference>
<dbReference type="SMART" id="SM00091">
    <property type="entry name" value="PAS"/>
    <property type="match status" value="2"/>
</dbReference>
<dbReference type="Pfam" id="PF02518">
    <property type="entry name" value="HATPase_c"/>
    <property type="match status" value="1"/>
</dbReference>
<dbReference type="Pfam" id="PF08447">
    <property type="entry name" value="PAS_3"/>
    <property type="match status" value="1"/>
</dbReference>
<comment type="catalytic activity">
    <reaction evidence="1">
        <text>ATP + protein L-histidine = ADP + protein N-phospho-L-histidine.</text>
        <dbReference type="EC" id="2.7.13.3"/>
    </reaction>
</comment>
<sequence length="656" mass="75408">MDNSTLDKEDYEKMVNLTPQILYMAYFDGRIKYANPAFNNVFGYSNGEVKELNIFSIIHPDDKNNLNNTLLLAHKEQQDIVNLEFRYKCKDGNFKWLSWNIKFEWDKGIIYGAGRDVSNKRDLEQTVYESNEKLNAIIENISEALFIFDKDGNYTTLNKSARDIFPSTVDNFSSLGASLKDNKYYDIFGDLIAHEDMPGFRILRGEKISGYRVMKTNNTSITFYDINGIPIYDDKGNFIAGIQCLNNVTENVLHEKILQSQFDLLHKTIDTLDLPFIRLSYPDFSITDINQKALNIIEGLNPKMNSIDIVKGRNYTDIITEFDKTYIFHHFQMIKDKKETSYIKYKELIVFGEKTFVNVLYQPILGLEGDIKQVIAIILDITKETRAKLQLEKNLKMQEEFFINISHEIKTPLNVIFSTTQLFDLYMKNNSLIENQDKLEKYIKVITQNCNRQSKLVNNLVDLSKIQSGFFKLHMSNTNIVSVVEEIVQSVSEYVENKGLKIIFDTDIEEKIIACDPTNIERVMLNLISNAIKFSMQGDEIFVNIHDKVHSVEIFVKDTGIGIESAYLDVIFERFRQVDKSLFRNVEGSGIGLCLVKSIVELHGGSINLESEIGKGSKFTIELPNRIVSVPSDTIENKSIKSDLQTINIEFSDIYS</sequence>
<dbReference type="PROSITE" id="PS50112">
    <property type="entry name" value="PAS"/>
    <property type="match status" value="2"/>
</dbReference>
<evidence type="ECO:0000256" key="1">
    <source>
        <dbReference type="ARBA" id="ARBA00000085"/>
    </source>
</evidence>
<dbReference type="AlphaFoldDB" id="A0A401UU39"/>
<proteinExistence type="predicted"/>
<comment type="subcellular location">
    <subcellularLocation>
        <location evidence="2">Cell membrane</location>
    </subcellularLocation>
</comment>
<dbReference type="InterPro" id="IPR003661">
    <property type="entry name" value="HisK_dim/P_dom"/>
</dbReference>
<protein>
    <recommendedName>
        <fullName evidence="3">histidine kinase</fullName>
        <ecNumber evidence="3">2.7.13.3</ecNumber>
    </recommendedName>
</protein>
<dbReference type="Gene3D" id="3.30.565.10">
    <property type="entry name" value="Histidine kinase-like ATPase, C-terminal domain"/>
    <property type="match status" value="1"/>
</dbReference>
<dbReference type="CDD" id="cd00130">
    <property type="entry name" value="PAS"/>
    <property type="match status" value="1"/>
</dbReference>
<evidence type="ECO:0000256" key="10">
    <source>
        <dbReference type="ARBA" id="ARBA00023012"/>
    </source>
</evidence>
<dbReference type="InterPro" id="IPR036890">
    <property type="entry name" value="HATPase_C_sf"/>
</dbReference>
<evidence type="ECO:0000259" key="13">
    <source>
        <dbReference type="PROSITE" id="PS50112"/>
    </source>
</evidence>
<evidence type="ECO:0000256" key="5">
    <source>
        <dbReference type="ARBA" id="ARBA00022553"/>
    </source>
</evidence>
<dbReference type="NCBIfam" id="TIGR00229">
    <property type="entry name" value="sensory_box"/>
    <property type="match status" value="1"/>
</dbReference>
<dbReference type="InterPro" id="IPR013655">
    <property type="entry name" value="PAS_fold_3"/>
</dbReference>
<dbReference type="SMART" id="SM00387">
    <property type="entry name" value="HATPase_c"/>
    <property type="match status" value="1"/>
</dbReference>
<keyword evidence="9" id="KW-0067">ATP-binding</keyword>
<evidence type="ECO:0000256" key="4">
    <source>
        <dbReference type="ARBA" id="ARBA00022475"/>
    </source>
</evidence>
<feature type="domain" description="PAS" evidence="13">
    <location>
        <begin position="130"/>
        <end position="165"/>
    </location>
</feature>
<feature type="domain" description="PAC" evidence="14">
    <location>
        <begin position="336"/>
        <end position="393"/>
    </location>
</feature>
<dbReference type="Pfam" id="PF00512">
    <property type="entry name" value="HisKA"/>
    <property type="match status" value="1"/>
</dbReference>
<dbReference type="FunFam" id="3.30.565.10:FF:000023">
    <property type="entry name" value="PAS domain-containing sensor histidine kinase"/>
    <property type="match status" value="1"/>
</dbReference>
<dbReference type="InterPro" id="IPR036097">
    <property type="entry name" value="HisK_dim/P_sf"/>
</dbReference>
<evidence type="ECO:0000256" key="9">
    <source>
        <dbReference type="ARBA" id="ARBA00022840"/>
    </source>
</evidence>
<dbReference type="SUPFAM" id="SSF55874">
    <property type="entry name" value="ATPase domain of HSP90 chaperone/DNA topoisomerase II/histidine kinase"/>
    <property type="match status" value="1"/>
</dbReference>
<dbReference type="Pfam" id="PF13426">
    <property type="entry name" value="PAS_9"/>
    <property type="match status" value="1"/>
</dbReference>
<keyword evidence="6" id="KW-0808">Transferase</keyword>
<keyword evidence="11" id="KW-0472">Membrane</keyword>
<evidence type="ECO:0000259" key="14">
    <source>
        <dbReference type="PROSITE" id="PS50113"/>
    </source>
</evidence>
<feature type="domain" description="Histidine kinase" evidence="12">
    <location>
        <begin position="404"/>
        <end position="627"/>
    </location>
</feature>
<evidence type="ECO:0000256" key="2">
    <source>
        <dbReference type="ARBA" id="ARBA00004236"/>
    </source>
</evidence>
<feature type="domain" description="PAS" evidence="13">
    <location>
        <begin position="7"/>
        <end position="77"/>
    </location>
</feature>
<dbReference type="EC" id="2.7.13.3" evidence="3"/>
<dbReference type="Gene3D" id="3.30.450.20">
    <property type="entry name" value="PAS domain"/>
    <property type="match status" value="3"/>
</dbReference>
<dbReference type="InterPro" id="IPR003594">
    <property type="entry name" value="HATPase_dom"/>
</dbReference>
<dbReference type="InterPro" id="IPR004358">
    <property type="entry name" value="Sig_transdc_His_kin-like_C"/>
</dbReference>
<evidence type="ECO:0000256" key="8">
    <source>
        <dbReference type="ARBA" id="ARBA00022777"/>
    </source>
</evidence>
<keyword evidence="4" id="KW-1003">Cell membrane</keyword>
<dbReference type="GO" id="GO:0009927">
    <property type="term" value="F:histidine phosphotransfer kinase activity"/>
    <property type="evidence" value="ECO:0007669"/>
    <property type="project" value="TreeGrafter"/>
</dbReference>
<dbReference type="SMART" id="SM00388">
    <property type="entry name" value="HisKA"/>
    <property type="match status" value="1"/>
</dbReference>
<evidence type="ECO:0000256" key="7">
    <source>
        <dbReference type="ARBA" id="ARBA00022741"/>
    </source>
</evidence>
<name>A0A401UU39_9CLOT</name>
<keyword evidence="16" id="KW-1185">Reference proteome</keyword>
<comment type="caution">
    <text evidence="15">The sequence shown here is derived from an EMBL/GenBank/DDBJ whole genome shotgun (WGS) entry which is preliminary data.</text>
</comment>
<organism evidence="15 16">
    <name type="scientific">Clostridium tagluense</name>
    <dbReference type="NCBI Taxonomy" id="360422"/>
    <lineage>
        <taxon>Bacteria</taxon>
        <taxon>Bacillati</taxon>
        <taxon>Bacillota</taxon>
        <taxon>Clostridia</taxon>
        <taxon>Eubacteriales</taxon>
        <taxon>Clostridiaceae</taxon>
        <taxon>Clostridium</taxon>
    </lineage>
</organism>
<dbReference type="PANTHER" id="PTHR43047:SF72">
    <property type="entry name" value="OSMOSENSING HISTIDINE PROTEIN KINASE SLN1"/>
    <property type="match status" value="1"/>
</dbReference>
<dbReference type="Proteomes" id="UP000287872">
    <property type="component" value="Unassembled WGS sequence"/>
</dbReference>
<dbReference type="Pfam" id="PF13188">
    <property type="entry name" value="PAS_8"/>
    <property type="match status" value="1"/>
</dbReference>
<dbReference type="InterPro" id="IPR000014">
    <property type="entry name" value="PAS"/>
</dbReference>
<dbReference type="Gene3D" id="1.10.287.130">
    <property type="match status" value="1"/>
</dbReference>
<evidence type="ECO:0000256" key="6">
    <source>
        <dbReference type="ARBA" id="ARBA00022679"/>
    </source>
</evidence>
<evidence type="ECO:0000256" key="3">
    <source>
        <dbReference type="ARBA" id="ARBA00012438"/>
    </source>
</evidence>
<keyword evidence="5" id="KW-0597">Phosphoprotein</keyword>
<dbReference type="SUPFAM" id="SSF47384">
    <property type="entry name" value="Homodimeric domain of signal transducing histidine kinase"/>
    <property type="match status" value="1"/>
</dbReference>
<dbReference type="GO" id="GO:0005524">
    <property type="term" value="F:ATP binding"/>
    <property type="evidence" value="ECO:0007669"/>
    <property type="project" value="UniProtKB-KW"/>
</dbReference>
<keyword evidence="10" id="KW-0902">Two-component regulatory system</keyword>
<dbReference type="RefSeq" id="WP_125006249.1">
    <property type="nucleotide sequence ID" value="NZ_BHYK01000053.1"/>
</dbReference>
<dbReference type="PROSITE" id="PS50113">
    <property type="entry name" value="PAC"/>
    <property type="match status" value="1"/>
</dbReference>
<reference evidence="15 16" key="1">
    <citation type="submission" date="2018-11" db="EMBL/GenBank/DDBJ databases">
        <title>Genome sequencing and assembly of Clostridium tagluense strain A121.</title>
        <authorList>
            <person name="Murakami T."/>
            <person name="Segawa T."/>
            <person name="Shcherbakova V.A."/>
            <person name="Mori H."/>
            <person name="Yoshimura Y."/>
        </authorList>
    </citation>
    <scope>NUCLEOTIDE SEQUENCE [LARGE SCALE GENOMIC DNA]</scope>
    <source>
        <strain evidence="15 16">A121</strain>
    </source>
</reference>
<dbReference type="OrthoDB" id="9813394at2"/>
<evidence type="ECO:0000313" key="15">
    <source>
        <dbReference type="EMBL" id="GCD13051.1"/>
    </source>
</evidence>
<evidence type="ECO:0000313" key="16">
    <source>
        <dbReference type="Proteomes" id="UP000287872"/>
    </source>
</evidence>
<evidence type="ECO:0000256" key="11">
    <source>
        <dbReference type="ARBA" id="ARBA00023136"/>
    </source>
</evidence>
<keyword evidence="8" id="KW-0418">Kinase</keyword>
<dbReference type="SUPFAM" id="SSF55785">
    <property type="entry name" value="PYP-like sensor domain (PAS domain)"/>
    <property type="match status" value="3"/>
</dbReference>
<dbReference type="GO" id="GO:0005886">
    <property type="term" value="C:plasma membrane"/>
    <property type="evidence" value="ECO:0007669"/>
    <property type="project" value="UniProtKB-SubCell"/>
</dbReference>
<dbReference type="InterPro" id="IPR005467">
    <property type="entry name" value="His_kinase_dom"/>
</dbReference>
<gene>
    <name evidence="15" type="ORF">Ctaglu_46740</name>
</gene>
<keyword evidence="7" id="KW-0547">Nucleotide-binding</keyword>
<dbReference type="PANTHER" id="PTHR43047">
    <property type="entry name" value="TWO-COMPONENT HISTIDINE PROTEIN KINASE"/>
    <property type="match status" value="1"/>
</dbReference>
<dbReference type="InterPro" id="IPR000700">
    <property type="entry name" value="PAS-assoc_C"/>
</dbReference>
<dbReference type="InterPro" id="IPR035965">
    <property type="entry name" value="PAS-like_dom_sf"/>
</dbReference>
<dbReference type="PRINTS" id="PR00344">
    <property type="entry name" value="BCTRLSENSOR"/>
</dbReference>
<dbReference type="GO" id="GO:0000155">
    <property type="term" value="F:phosphorelay sensor kinase activity"/>
    <property type="evidence" value="ECO:0007669"/>
    <property type="project" value="InterPro"/>
</dbReference>
<accession>A0A401UU39</accession>
<dbReference type="EMBL" id="BHYK01000053">
    <property type="protein sequence ID" value="GCD13051.1"/>
    <property type="molecule type" value="Genomic_DNA"/>
</dbReference>
<dbReference type="CDD" id="cd00082">
    <property type="entry name" value="HisKA"/>
    <property type="match status" value="1"/>
</dbReference>
<evidence type="ECO:0000259" key="12">
    <source>
        <dbReference type="PROSITE" id="PS50109"/>
    </source>
</evidence>